<feature type="domain" description="UPF0033" evidence="2">
    <location>
        <begin position="13"/>
        <end position="37"/>
    </location>
</feature>
<evidence type="ECO:0000313" key="4">
    <source>
        <dbReference type="Proteomes" id="UP000705867"/>
    </source>
</evidence>
<reference evidence="3" key="2">
    <citation type="submission" date="2021-08" db="EMBL/GenBank/DDBJ databases">
        <authorList>
            <person name="Dalcin Martins P."/>
        </authorList>
    </citation>
    <scope>NUCLEOTIDE SEQUENCE</scope>
    <source>
        <strain evidence="3">MAG_39</strain>
    </source>
</reference>
<accession>A0A953JBD5</accession>
<dbReference type="InterPro" id="IPR036868">
    <property type="entry name" value="TusA-like_sf"/>
</dbReference>
<dbReference type="Proteomes" id="UP000705867">
    <property type="component" value="Unassembled WGS sequence"/>
</dbReference>
<evidence type="ECO:0000259" key="2">
    <source>
        <dbReference type="PROSITE" id="PS01148"/>
    </source>
</evidence>
<evidence type="ECO:0000313" key="3">
    <source>
        <dbReference type="EMBL" id="MBZ0156832.1"/>
    </source>
</evidence>
<dbReference type="SUPFAM" id="SSF64307">
    <property type="entry name" value="SirA-like"/>
    <property type="match status" value="1"/>
</dbReference>
<name>A0A953JBD5_9BACT</name>
<proteinExistence type="inferred from homology"/>
<organism evidence="3 4">
    <name type="scientific">Candidatus Nitrobium versatile</name>
    <dbReference type="NCBI Taxonomy" id="2884831"/>
    <lineage>
        <taxon>Bacteria</taxon>
        <taxon>Pseudomonadati</taxon>
        <taxon>Nitrospirota</taxon>
        <taxon>Nitrospiria</taxon>
        <taxon>Nitrospirales</taxon>
        <taxon>Nitrospiraceae</taxon>
        <taxon>Candidatus Nitrobium</taxon>
    </lineage>
</organism>
<dbReference type="EMBL" id="JAIOIV010000092">
    <property type="protein sequence ID" value="MBZ0156832.1"/>
    <property type="molecule type" value="Genomic_DNA"/>
</dbReference>
<comment type="caution">
    <text evidence="3">The sequence shown here is derived from an EMBL/GenBank/DDBJ whole genome shotgun (WGS) entry which is preliminary data.</text>
</comment>
<protein>
    <submittedName>
        <fullName evidence="3">Sulfurtransferase TusA family protein</fullName>
    </submittedName>
</protein>
<sequence>MAELKSQTPSETLDVLGRVCPYPLVLTKKQLEKMGSGGILKIICDAPASAEDSIPRYAEKQGYDIEVVKLEDKGYWEIFIQKK</sequence>
<dbReference type="InterPro" id="IPR001455">
    <property type="entry name" value="TusA-like"/>
</dbReference>
<dbReference type="PROSITE" id="PS01148">
    <property type="entry name" value="UPF0033"/>
    <property type="match status" value="1"/>
</dbReference>
<comment type="similarity">
    <text evidence="1">Belongs to the sulfur carrier protein TusA family.</text>
</comment>
<dbReference type="Pfam" id="PF01206">
    <property type="entry name" value="TusA"/>
    <property type="match status" value="1"/>
</dbReference>
<dbReference type="AlphaFoldDB" id="A0A953JBD5"/>
<dbReference type="PANTHER" id="PTHR33279">
    <property type="entry name" value="SULFUR CARRIER PROTEIN YEDF-RELATED"/>
    <property type="match status" value="1"/>
</dbReference>
<reference evidence="3" key="1">
    <citation type="journal article" date="2021" name="bioRxiv">
        <title>Unraveling nitrogen, sulfur and carbon metabolic pathways and microbial community transcriptional responses to substrate deprivation and toxicity stresses in a bioreactor mimicking anoxic brackish coastal sediment conditions.</title>
        <authorList>
            <person name="Martins P.D."/>
            <person name="Echeveste M.J."/>
            <person name="Arshad A."/>
            <person name="Kurth J."/>
            <person name="Ouboter H."/>
            <person name="Jetten M.S.M."/>
            <person name="Welte C.U."/>
        </authorList>
    </citation>
    <scope>NUCLEOTIDE SEQUENCE</scope>
    <source>
        <strain evidence="3">MAG_39</strain>
    </source>
</reference>
<evidence type="ECO:0000256" key="1">
    <source>
        <dbReference type="ARBA" id="ARBA00008984"/>
    </source>
</evidence>
<dbReference type="PANTHER" id="PTHR33279:SF6">
    <property type="entry name" value="SULFUR CARRIER PROTEIN YEDF-RELATED"/>
    <property type="match status" value="1"/>
</dbReference>
<dbReference type="CDD" id="cd00291">
    <property type="entry name" value="SirA_YedF_YeeD"/>
    <property type="match status" value="1"/>
</dbReference>
<gene>
    <name evidence="3" type="ORF">K8I29_11570</name>
</gene>
<dbReference type="Gene3D" id="3.30.110.40">
    <property type="entry name" value="TusA-like domain"/>
    <property type="match status" value="1"/>
</dbReference>